<dbReference type="Gene3D" id="3.40.190.80">
    <property type="match status" value="1"/>
</dbReference>
<dbReference type="Proteomes" id="UP000789901">
    <property type="component" value="Unassembled WGS sequence"/>
</dbReference>
<name>A0ABN7UGP5_GIGMA</name>
<evidence type="ECO:0000256" key="2">
    <source>
        <dbReference type="ARBA" id="ARBA00009759"/>
    </source>
</evidence>
<dbReference type="PROSITE" id="PS00629">
    <property type="entry name" value="IMP_1"/>
    <property type="match status" value="1"/>
</dbReference>
<keyword evidence="5" id="KW-0460">Magnesium</keyword>
<dbReference type="SUPFAM" id="SSF56655">
    <property type="entry name" value="Carbohydrate phosphatase"/>
    <property type="match status" value="1"/>
</dbReference>
<accession>A0ABN7UGP5</accession>
<comment type="similarity">
    <text evidence="2">Belongs to the inositol monophosphatase superfamily.</text>
</comment>
<comment type="caution">
    <text evidence="6">The sequence shown here is derived from an EMBL/GenBank/DDBJ whole genome shotgun (WGS) entry which is preliminary data.</text>
</comment>
<keyword evidence="7" id="KW-1185">Reference proteome</keyword>
<dbReference type="EMBL" id="CAJVQB010002940">
    <property type="protein sequence ID" value="CAG8592408.1"/>
    <property type="molecule type" value="Genomic_DNA"/>
</dbReference>
<dbReference type="PANTHER" id="PTHR43200">
    <property type="entry name" value="PHOSPHATASE"/>
    <property type="match status" value="1"/>
</dbReference>
<evidence type="ECO:0000313" key="6">
    <source>
        <dbReference type="EMBL" id="CAG8592408.1"/>
    </source>
</evidence>
<sequence length="307" mass="34021">MSHNNVYRGFNINYAVLDEVPTNISYKYLDSLSFATERAVAIDAVLRASKICQKVYNNLITKDTIIKGDKTPVTMINTILYKSFPNDPIVGEENSKKLQGDGEEKKGMRNKILSLANSVLDTHLNEKELLDSIDRGNCSGMWTVDPVDGTKGFIRGGNYAVSLIIDGEVHLSVIGCPNFLVNFKEPESKKGYLFIAVKGQEALICESFVAKNPSLAKIASILGITKEPLHIDSNMCKYCAVARGGADIYLRLHPIAIDFEEKIWEAGGMVADMDNKPFRFNFRKQLKTNRGIVVASPKIHEQVVCAV</sequence>
<evidence type="ECO:0000313" key="7">
    <source>
        <dbReference type="Proteomes" id="UP000789901"/>
    </source>
</evidence>
<reference evidence="6 7" key="1">
    <citation type="submission" date="2021-06" db="EMBL/GenBank/DDBJ databases">
        <authorList>
            <person name="Kallberg Y."/>
            <person name="Tangrot J."/>
            <person name="Rosling A."/>
        </authorList>
    </citation>
    <scope>NUCLEOTIDE SEQUENCE [LARGE SCALE GENOMIC DNA]</scope>
    <source>
        <strain evidence="6 7">120-4 pot B 10/14</strain>
    </source>
</reference>
<comment type="cofactor">
    <cofactor evidence="1">
        <name>Mg(2+)</name>
        <dbReference type="ChEBI" id="CHEBI:18420"/>
    </cofactor>
</comment>
<keyword evidence="4" id="KW-0378">Hydrolase</keyword>
<dbReference type="PANTHER" id="PTHR43200:SF6">
    <property type="entry name" value="3'(2'),5'-BISPHOSPHATE NUCLEOTIDASE"/>
    <property type="match status" value="1"/>
</dbReference>
<evidence type="ECO:0000256" key="5">
    <source>
        <dbReference type="ARBA" id="ARBA00022842"/>
    </source>
</evidence>
<evidence type="ECO:0000256" key="1">
    <source>
        <dbReference type="ARBA" id="ARBA00001946"/>
    </source>
</evidence>
<keyword evidence="3" id="KW-0479">Metal-binding</keyword>
<dbReference type="InterPro" id="IPR051090">
    <property type="entry name" value="Inositol_monoP_superfamily"/>
</dbReference>
<dbReference type="InterPro" id="IPR000760">
    <property type="entry name" value="Inositol_monophosphatase-like"/>
</dbReference>
<proteinExistence type="inferred from homology"/>
<dbReference type="Pfam" id="PF00459">
    <property type="entry name" value="Inositol_P"/>
    <property type="match status" value="1"/>
</dbReference>
<gene>
    <name evidence="6" type="ORF">GMARGA_LOCUS6472</name>
</gene>
<protein>
    <submittedName>
        <fullName evidence="6">15349_t:CDS:1</fullName>
    </submittedName>
</protein>
<organism evidence="6 7">
    <name type="scientific">Gigaspora margarita</name>
    <dbReference type="NCBI Taxonomy" id="4874"/>
    <lineage>
        <taxon>Eukaryota</taxon>
        <taxon>Fungi</taxon>
        <taxon>Fungi incertae sedis</taxon>
        <taxon>Mucoromycota</taxon>
        <taxon>Glomeromycotina</taxon>
        <taxon>Glomeromycetes</taxon>
        <taxon>Diversisporales</taxon>
        <taxon>Gigasporaceae</taxon>
        <taxon>Gigaspora</taxon>
    </lineage>
</organism>
<dbReference type="Gene3D" id="3.30.540.10">
    <property type="entry name" value="Fructose-1,6-Bisphosphatase, subunit A, domain 1"/>
    <property type="match status" value="1"/>
</dbReference>
<evidence type="ECO:0000256" key="3">
    <source>
        <dbReference type="ARBA" id="ARBA00022723"/>
    </source>
</evidence>
<dbReference type="InterPro" id="IPR020583">
    <property type="entry name" value="Inositol_monoP_metal-BS"/>
</dbReference>
<evidence type="ECO:0000256" key="4">
    <source>
        <dbReference type="ARBA" id="ARBA00022801"/>
    </source>
</evidence>